<dbReference type="AlphaFoldDB" id="A0A450WCC6"/>
<evidence type="ECO:0000313" key="1">
    <source>
        <dbReference type="EMBL" id="VFK14726.1"/>
    </source>
</evidence>
<reference evidence="1" key="1">
    <citation type="submission" date="2019-02" db="EMBL/GenBank/DDBJ databases">
        <authorList>
            <person name="Gruber-Vodicka R. H."/>
            <person name="Seah K. B. B."/>
        </authorList>
    </citation>
    <scope>NUCLEOTIDE SEQUENCE</scope>
    <source>
        <strain evidence="1">BECK_S313</strain>
    </source>
</reference>
<sequence length="185" mass="21079">MLARSNRIQTGCSLRRHQFFRNFCFSDTLNEEHPPSCLNRDNEKEGEIYAFSLWNVKREFSSVICLAKPRWNSTYVPRNRYAVVPLSGRMICDFMGGTGKTDNPDARESIAREAVPYSRPANSFISRAFSHVRQVYRNTNFILPIALSARGEASPGEVKCNVYHNAANNHGAASGQRRTKDEYDH</sequence>
<dbReference type="EMBL" id="CAADFK010000066">
    <property type="protein sequence ID" value="VFK14726.1"/>
    <property type="molecule type" value="Genomic_DNA"/>
</dbReference>
<gene>
    <name evidence="1" type="ORF">BECKLPF1236B_GA0070989_106611</name>
</gene>
<proteinExistence type="predicted"/>
<accession>A0A450WCC6</accession>
<protein>
    <submittedName>
        <fullName evidence="1">Uncharacterized protein</fullName>
    </submittedName>
</protein>
<organism evidence="1">
    <name type="scientific">Candidatus Kentrum sp. LPFa</name>
    <dbReference type="NCBI Taxonomy" id="2126335"/>
    <lineage>
        <taxon>Bacteria</taxon>
        <taxon>Pseudomonadati</taxon>
        <taxon>Pseudomonadota</taxon>
        <taxon>Gammaproteobacteria</taxon>
        <taxon>Candidatus Kentrum</taxon>
    </lineage>
</organism>
<name>A0A450WCC6_9GAMM</name>